<feature type="transmembrane region" description="Helical" evidence="2">
    <location>
        <begin position="29"/>
        <end position="50"/>
    </location>
</feature>
<dbReference type="HOGENOM" id="CLU_1098310_0_0_1"/>
<gene>
    <name evidence="3" type="ORF">M436DRAFT_67790</name>
</gene>
<proteinExistence type="predicted"/>
<dbReference type="EMBL" id="KL584725">
    <property type="protein sequence ID" value="KEQ68877.1"/>
    <property type="molecule type" value="Genomic_DNA"/>
</dbReference>
<sequence length="253" mass="28345">MTGAIQNRSNGSYLLSSSNKGRNGGRKRVWLLVTTSLIASSVSGTSSFSFHTHRVFRLRQALDLIYESGSEIIVRRANLEFKVVDSGQRNEQWSYFNSMPNTANTATVSQRITLNVYCLEKWDKEKSTKGLECLEKSSPSSFSATSAFRTSIVNKPSPVDRRTTSDTASTADIVTTPVATDLSQSADLAVQRCPNFQHDEDAQMYNIRHKIKTFLYCGEGEEERPALDISTLETRNDHFDVLKDLNPRYHTTG</sequence>
<dbReference type="AlphaFoldDB" id="A0A074WG73"/>
<dbReference type="Proteomes" id="UP000027730">
    <property type="component" value="Unassembled WGS sequence"/>
</dbReference>
<accession>A0A074WG73</accession>
<evidence type="ECO:0000313" key="3">
    <source>
        <dbReference type="EMBL" id="KEQ68877.1"/>
    </source>
</evidence>
<dbReference type="RefSeq" id="XP_013423058.1">
    <property type="nucleotide sequence ID" value="XM_013567604.1"/>
</dbReference>
<organism evidence="3 4">
    <name type="scientific">Aureobasidium namibiae CBS 147.97</name>
    <dbReference type="NCBI Taxonomy" id="1043004"/>
    <lineage>
        <taxon>Eukaryota</taxon>
        <taxon>Fungi</taxon>
        <taxon>Dikarya</taxon>
        <taxon>Ascomycota</taxon>
        <taxon>Pezizomycotina</taxon>
        <taxon>Dothideomycetes</taxon>
        <taxon>Dothideomycetidae</taxon>
        <taxon>Dothideales</taxon>
        <taxon>Saccotheciaceae</taxon>
        <taxon>Aureobasidium</taxon>
    </lineage>
</organism>
<feature type="region of interest" description="Disordered" evidence="1">
    <location>
        <begin position="1"/>
        <end position="23"/>
    </location>
</feature>
<name>A0A074WG73_9PEZI</name>
<protein>
    <submittedName>
        <fullName evidence="3">Uncharacterized protein</fullName>
    </submittedName>
</protein>
<keyword evidence="4" id="KW-1185">Reference proteome</keyword>
<evidence type="ECO:0000256" key="1">
    <source>
        <dbReference type="SAM" id="MobiDB-lite"/>
    </source>
</evidence>
<keyword evidence="2" id="KW-1133">Transmembrane helix</keyword>
<evidence type="ECO:0000313" key="4">
    <source>
        <dbReference type="Proteomes" id="UP000027730"/>
    </source>
</evidence>
<keyword evidence="2" id="KW-0812">Transmembrane</keyword>
<evidence type="ECO:0000256" key="2">
    <source>
        <dbReference type="SAM" id="Phobius"/>
    </source>
</evidence>
<reference evidence="3 4" key="1">
    <citation type="journal article" date="2014" name="BMC Genomics">
        <title>Genome sequencing of four Aureobasidium pullulans varieties: biotechnological potential, stress tolerance, and description of new species.</title>
        <authorList>
            <person name="Gostin Ar C."/>
            <person name="Ohm R.A."/>
            <person name="Kogej T."/>
            <person name="Sonjak S."/>
            <person name="Turk M."/>
            <person name="Zajc J."/>
            <person name="Zalar P."/>
            <person name="Grube M."/>
            <person name="Sun H."/>
            <person name="Han J."/>
            <person name="Sharma A."/>
            <person name="Chiniquy J."/>
            <person name="Ngan C.Y."/>
            <person name="Lipzen A."/>
            <person name="Barry K."/>
            <person name="Grigoriev I.V."/>
            <person name="Gunde-Cimerman N."/>
        </authorList>
    </citation>
    <scope>NUCLEOTIDE SEQUENCE [LARGE SCALE GENOMIC DNA]</scope>
    <source>
        <strain evidence="3 4">CBS 147.97</strain>
    </source>
</reference>
<dbReference type="GeneID" id="25414292"/>
<feature type="compositionally biased region" description="Polar residues" evidence="1">
    <location>
        <begin position="1"/>
        <end position="21"/>
    </location>
</feature>
<keyword evidence="2" id="KW-0472">Membrane</keyword>